<name>A0AAV4N391_CAEEX</name>
<protein>
    <submittedName>
        <fullName evidence="1">Uncharacterized protein</fullName>
    </submittedName>
</protein>
<sequence>MLIRVRLPLFKNPLCLYLSASSSSPFGISVETRVARDPVGATSTQVKSSPAWSDLITSCPACQRIKTKLNPIFLSFERFDKKPRAILSDPVNTSLTVASADFFSSSSVASKSSLPDATWGLRRVVSGDQHTEGLRGYRLEERGISAPFFKRKYGPVFLFLVGWVLRF</sequence>
<evidence type="ECO:0000313" key="1">
    <source>
        <dbReference type="EMBL" id="GIX78878.1"/>
    </source>
</evidence>
<organism evidence="1 2">
    <name type="scientific">Caerostris extrusa</name>
    <name type="common">Bark spider</name>
    <name type="synonym">Caerostris bankana</name>
    <dbReference type="NCBI Taxonomy" id="172846"/>
    <lineage>
        <taxon>Eukaryota</taxon>
        <taxon>Metazoa</taxon>
        <taxon>Ecdysozoa</taxon>
        <taxon>Arthropoda</taxon>
        <taxon>Chelicerata</taxon>
        <taxon>Arachnida</taxon>
        <taxon>Araneae</taxon>
        <taxon>Araneomorphae</taxon>
        <taxon>Entelegynae</taxon>
        <taxon>Araneoidea</taxon>
        <taxon>Araneidae</taxon>
        <taxon>Caerostris</taxon>
    </lineage>
</organism>
<accession>A0AAV4N391</accession>
<proteinExistence type="predicted"/>
<reference evidence="1 2" key="1">
    <citation type="submission" date="2021-06" db="EMBL/GenBank/DDBJ databases">
        <title>Caerostris extrusa draft genome.</title>
        <authorList>
            <person name="Kono N."/>
            <person name="Arakawa K."/>
        </authorList>
    </citation>
    <scope>NUCLEOTIDE SEQUENCE [LARGE SCALE GENOMIC DNA]</scope>
</reference>
<dbReference type="EMBL" id="BPLR01020444">
    <property type="protein sequence ID" value="GIX78878.1"/>
    <property type="molecule type" value="Genomic_DNA"/>
</dbReference>
<gene>
    <name evidence="1" type="ORF">CEXT_804211</name>
</gene>
<dbReference type="AlphaFoldDB" id="A0AAV4N391"/>
<comment type="caution">
    <text evidence="1">The sequence shown here is derived from an EMBL/GenBank/DDBJ whole genome shotgun (WGS) entry which is preliminary data.</text>
</comment>
<dbReference type="Proteomes" id="UP001054945">
    <property type="component" value="Unassembled WGS sequence"/>
</dbReference>
<evidence type="ECO:0000313" key="2">
    <source>
        <dbReference type="Proteomes" id="UP001054945"/>
    </source>
</evidence>
<keyword evidence="2" id="KW-1185">Reference proteome</keyword>